<dbReference type="OrthoDB" id="4628712at2"/>
<reference evidence="1 2" key="1">
    <citation type="submission" date="2019-10" db="EMBL/GenBank/DDBJ databases">
        <title>Nocardia macrotermitis sp. nov. and Nocardia aurantia sp. nov., isolated from the gut of fungus growing-termite Macrotermes natalensis.</title>
        <authorList>
            <person name="Benndorf R."/>
            <person name="Schwitalla J."/>
            <person name="Martin K."/>
            <person name="De Beer W."/>
            <person name="Kaster A.-K."/>
            <person name="Vollmers J."/>
            <person name="Poulsen M."/>
            <person name="Beemelmanns C."/>
        </authorList>
    </citation>
    <scope>NUCLEOTIDE SEQUENCE [LARGE SCALE GENOMIC DNA]</scope>
    <source>
        <strain evidence="1 2">RB56</strain>
    </source>
</reference>
<name>A0A7K0DP42_9NOCA</name>
<accession>A0A7K0DP42</accession>
<evidence type="ECO:0000313" key="2">
    <source>
        <dbReference type="Proteomes" id="UP000431401"/>
    </source>
</evidence>
<comment type="caution">
    <text evidence="1">The sequence shown here is derived from an EMBL/GenBank/DDBJ whole genome shotgun (WGS) entry which is preliminary data.</text>
</comment>
<proteinExistence type="predicted"/>
<protein>
    <submittedName>
        <fullName evidence="1">Uncharacterized protein</fullName>
    </submittedName>
</protein>
<evidence type="ECO:0000313" key="1">
    <source>
        <dbReference type="EMBL" id="MQY27368.1"/>
    </source>
</evidence>
<dbReference type="RefSeq" id="WP_153342440.1">
    <property type="nucleotide sequence ID" value="NZ_WEGI01000006.1"/>
</dbReference>
<dbReference type="AlphaFoldDB" id="A0A7K0DP42"/>
<organism evidence="1 2">
    <name type="scientific">Nocardia aurantia</name>
    <dbReference type="NCBI Taxonomy" id="2585199"/>
    <lineage>
        <taxon>Bacteria</taxon>
        <taxon>Bacillati</taxon>
        <taxon>Actinomycetota</taxon>
        <taxon>Actinomycetes</taxon>
        <taxon>Mycobacteriales</taxon>
        <taxon>Nocardiaceae</taxon>
        <taxon>Nocardia</taxon>
    </lineage>
</organism>
<dbReference type="EMBL" id="WEGI01000006">
    <property type="protein sequence ID" value="MQY27368.1"/>
    <property type="molecule type" value="Genomic_DNA"/>
</dbReference>
<keyword evidence="2" id="KW-1185">Reference proteome</keyword>
<gene>
    <name evidence="1" type="ORF">NRB56_29510</name>
</gene>
<sequence length="106" mass="10629">MRIPNFLHAGVALTGIAVAGIAATPTASAIPVPASRPEPTVAQDVSPVPPGGLLTGVLHNQLVYCSIICPLLAGTGTTAVVRTTADTIVTNAITDAHNRIRAAAAE</sequence>
<dbReference type="Proteomes" id="UP000431401">
    <property type="component" value="Unassembled WGS sequence"/>
</dbReference>